<dbReference type="CDD" id="cd02968">
    <property type="entry name" value="SCO"/>
    <property type="match status" value="1"/>
</dbReference>
<keyword evidence="8" id="KW-1185">Reference proteome</keyword>
<dbReference type="InterPro" id="IPR003782">
    <property type="entry name" value="SCO1/SenC"/>
</dbReference>
<keyword evidence="3" id="KW-0479">Metal-binding</keyword>
<reference evidence="7" key="1">
    <citation type="submission" date="2017-09" db="EMBL/GenBank/DDBJ databases">
        <title>Yangia sp. SAOS 153D whole genome sequencing.</title>
        <authorList>
            <person name="Verma A."/>
            <person name="Krishnamurthi S."/>
        </authorList>
    </citation>
    <scope>NUCLEOTIDE SEQUENCE [LARGE SCALE GENOMIC DNA]</scope>
    <source>
        <strain evidence="7">SAOS 153D</strain>
    </source>
</reference>
<evidence type="ECO:0000313" key="7">
    <source>
        <dbReference type="EMBL" id="PBD20711.1"/>
    </source>
</evidence>
<name>A0A2A3JZW0_9RHOB</name>
<keyword evidence="2 3" id="KW-0186">Copper</keyword>
<dbReference type="PANTHER" id="PTHR12151">
    <property type="entry name" value="ELECTRON TRANSPORT PROTIN SCO1/SENC FAMILY MEMBER"/>
    <property type="match status" value="1"/>
</dbReference>
<dbReference type="Proteomes" id="UP000217448">
    <property type="component" value="Unassembled WGS sequence"/>
</dbReference>
<dbReference type="SUPFAM" id="SSF52833">
    <property type="entry name" value="Thioredoxin-like"/>
    <property type="match status" value="1"/>
</dbReference>
<evidence type="ECO:0000313" key="6">
    <source>
        <dbReference type="EMBL" id="MCT4373183.1"/>
    </source>
</evidence>
<comment type="caution">
    <text evidence="7">The sequence shown here is derived from an EMBL/GenBank/DDBJ whole genome shotgun (WGS) entry which is preliminary data.</text>
</comment>
<dbReference type="EMBL" id="NTHN01000026">
    <property type="protein sequence ID" value="PBD20711.1"/>
    <property type="molecule type" value="Genomic_DNA"/>
</dbReference>
<dbReference type="GO" id="GO:0046872">
    <property type="term" value="F:metal ion binding"/>
    <property type="evidence" value="ECO:0007669"/>
    <property type="project" value="UniProtKB-KW"/>
</dbReference>
<reference evidence="6" key="3">
    <citation type="submission" date="2024-05" db="EMBL/GenBank/DDBJ databases">
        <title>Yangia mangrovi SAOS 153D genome.</title>
        <authorList>
            <person name="Verma A."/>
            <person name="Pal Y."/>
            <person name="Sundharam S."/>
            <person name="Bisht B."/>
            <person name="Srinivasan K."/>
        </authorList>
    </citation>
    <scope>NUCLEOTIDE SEQUENCE</scope>
    <source>
        <strain evidence="6">SAOS 153D</strain>
    </source>
</reference>
<feature type="binding site" evidence="3">
    <location>
        <position position="71"/>
    </location>
    <ligand>
        <name>Cu cation</name>
        <dbReference type="ChEBI" id="CHEBI:23378"/>
    </ligand>
</feature>
<dbReference type="InterPro" id="IPR036249">
    <property type="entry name" value="Thioredoxin-like_sf"/>
</dbReference>
<sequence>MTKEHRFALGLTALALLATLALLLVLPRIDANRAALLGRGDYTLGTTDGSAFTEASLKGAPSAVFFGFTHCPEVCPTTMGDIATWKEDLPQSADLRVFFVSVDPERDTPELLHDYVSWVPGVTGVTGDPSETAKAIGAFGVQAERIDFSEGGYTMDHSAYVMLFDADGLFVETIPYQSNFAEAEEKLRNLLEGNPEGRGARLPRDPIGWLCFSVQAALS</sequence>
<evidence type="ECO:0000256" key="3">
    <source>
        <dbReference type="PIRSR" id="PIRSR603782-1"/>
    </source>
</evidence>
<dbReference type="AlphaFoldDB" id="A0A2A3JZW0"/>
<dbReference type="EMBL" id="NTHN02000073">
    <property type="protein sequence ID" value="MCT4373183.1"/>
    <property type="molecule type" value="Genomic_DNA"/>
</dbReference>
<organism evidence="7">
    <name type="scientific">Alloyangia mangrovi</name>
    <dbReference type="NCBI Taxonomy" id="1779329"/>
    <lineage>
        <taxon>Bacteria</taxon>
        <taxon>Pseudomonadati</taxon>
        <taxon>Pseudomonadota</taxon>
        <taxon>Alphaproteobacteria</taxon>
        <taxon>Rhodobacterales</taxon>
        <taxon>Roseobacteraceae</taxon>
        <taxon>Alloyangia</taxon>
    </lineage>
</organism>
<dbReference type="PANTHER" id="PTHR12151:SF25">
    <property type="entry name" value="LINALOOL DEHYDRATASE_ISOMERASE DOMAIN-CONTAINING PROTEIN"/>
    <property type="match status" value="1"/>
</dbReference>
<dbReference type="OrthoDB" id="9790194at2"/>
<dbReference type="PROSITE" id="PS51352">
    <property type="entry name" value="THIOREDOXIN_2"/>
    <property type="match status" value="1"/>
</dbReference>
<accession>A0A2A3JZW0</accession>
<protein>
    <submittedName>
        <fullName evidence="7">SCO family protein</fullName>
    </submittedName>
</protein>
<evidence type="ECO:0000256" key="2">
    <source>
        <dbReference type="ARBA" id="ARBA00023008"/>
    </source>
</evidence>
<proteinExistence type="inferred from homology"/>
<feature type="binding site" evidence="3">
    <location>
        <position position="157"/>
    </location>
    <ligand>
        <name>Cu cation</name>
        <dbReference type="ChEBI" id="CHEBI:23378"/>
    </ligand>
</feature>
<comment type="similarity">
    <text evidence="1">Belongs to the SCO1/2 family.</text>
</comment>
<evidence type="ECO:0000259" key="5">
    <source>
        <dbReference type="PROSITE" id="PS51352"/>
    </source>
</evidence>
<evidence type="ECO:0000256" key="1">
    <source>
        <dbReference type="ARBA" id="ARBA00010996"/>
    </source>
</evidence>
<dbReference type="Gene3D" id="3.40.30.10">
    <property type="entry name" value="Glutaredoxin"/>
    <property type="match status" value="1"/>
</dbReference>
<dbReference type="RefSeq" id="WP_095880862.1">
    <property type="nucleotide sequence ID" value="NZ_NTHN02000073.1"/>
</dbReference>
<feature type="binding site" evidence="3">
    <location>
        <position position="75"/>
    </location>
    <ligand>
        <name>Cu cation</name>
        <dbReference type="ChEBI" id="CHEBI:23378"/>
    </ligand>
</feature>
<evidence type="ECO:0000256" key="4">
    <source>
        <dbReference type="PIRSR" id="PIRSR603782-2"/>
    </source>
</evidence>
<dbReference type="InterPro" id="IPR013766">
    <property type="entry name" value="Thioredoxin_domain"/>
</dbReference>
<feature type="disulfide bond" description="Redox-active" evidence="4">
    <location>
        <begin position="71"/>
        <end position="75"/>
    </location>
</feature>
<reference evidence="8" key="2">
    <citation type="submission" date="2023-07" db="EMBL/GenBank/DDBJ databases">
        <title>Yangia mangrovi SAOS 153D genome.</title>
        <authorList>
            <person name="Verma A."/>
            <person name="Pal Y."/>
            <person name="Sundharam S."/>
            <person name="Bisht B."/>
            <person name="Srinivasan K."/>
        </authorList>
    </citation>
    <scope>NUCLEOTIDE SEQUENCE [LARGE SCALE GENOMIC DNA]</scope>
    <source>
        <strain evidence="8">SAOS 153D</strain>
    </source>
</reference>
<dbReference type="Pfam" id="PF02630">
    <property type="entry name" value="SCO1-SenC"/>
    <property type="match status" value="1"/>
</dbReference>
<gene>
    <name evidence="6" type="ORF">CLG85_023965</name>
    <name evidence="7" type="ORF">CLG85_02650</name>
</gene>
<feature type="domain" description="Thioredoxin" evidence="5">
    <location>
        <begin position="15"/>
        <end position="192"/>
    </location>
</feature>
<evidence type="ECO:0000313" key="8">
    <source>
        <dbReference type="Proteomes" id="UP000217448"/>
    </source>
</evidence>
<keyword evidence="4" id="KW-1015">Disulfide bond</keyword>